<dbReference type="EMBL" id="QAAA01000009">
    <property type="protein sequence ID" value="PTN01934.1"/>
    <property type="molecule type" value="Genomic_DNA"/>
</dbReference>
<evidence type="ECO:0000313" key="3">
    <source>
        <dbReference type="EMBL" id="PTN01934.1"/>
    </source>
</evidence>
<comment type="caution">
    <text evidence="3">The sequence shown here is derived from an EMBL/GenBank/DDBJ whole genome shotgun (WGS) entry which is preliminary data.</text>
</comment>
<evidence type="ECO:0000259" key="2">
    <source>
        <dbReference type="Pfam" id="PF12705"/>
    </source>
</evidence>
<dbReference type="OrthoDB" id="9780606at2"/>
<dbReference type="NCBIfam" id="TIGR02786">
    <property type="entry name" value="addB_alphas"/>
    <property type="match status" value="1"/>
</dbReference>
<organism evidence="3 4">
    <name type="scientific">Rhodovulum imhoffii</name>
    <dbReference type="NCBI Taxonomy" id="365340"/>
    <lineage>
        <taxon>Bacteria</taxon>
        <taxon>Pseudomonadati</taxon>
        <taxon>Pseudomonadota</taxon>
        <taxon>Alphaproteobacteria</taxon>
        <taxon>Rhodobacterales</taxon>
        <taxon>Paracoccaceae</taxon>
        <taxon>Rhodovulum</taxon>
    </lineage>
</organism>
<dbReference type="RefSeq" id="WP_107892581.1">
    <property type="nucleotide sequence ID" value="NZ_NHSI01000051.1"/>
</dbReference>
<feature type="compositionally biased region" description="Basic and acidic residues" evidence="1">
    <location>
        <begin position="948"/>
        <end position="962"/>
    </location>
</feature>
<reference evidence="3 4" key="1">
    <citation type="submission" date="2018-04" db="EMBL/GenBank/DDBJ databases">
        <title>Genomic Encyclopedia of Archaeal and Bacterial Type Strains, Phase II (KMG-II): from individual species to whole genera.</title>
        <authorList>
            <person name="Goeker M."/>
        </authorList>
    </citation>
    <scope>NUCLEOTIDE SEQUENCE [LARGE SCALE GENOMIC DNA]</scope>
    <source>
        <strain evidence="3 4">DSM 18064</strain>
    </source>
</reference>
<keyword evidence="4" id="KW-1185">Reference proteome</keyword>
<proteinExistence type="predicted"/>
<accession>A0A2T5BRT9</accession>
<dbReference type="InterPro" id="IPR038726">
    <property type="entry name" value="PDDEXK_AddAB-type"/>
</dbReference>
<evidence type="ECO:0000313" key="4">
    <source>
        <dbReference type="Proteomes" id="UP000243859"/>
    </source>
</evidence>
<dbReference type="Proteomes" id="UP000243859">
    <property type="component" value="Unassembled WGS sequence"/>
</dbReference>
<dbReference type="Pfam" id="PF12705">
    <property type="entry name" value="PDDEXK_1"/>
    <property type="match status" value="1"/>
</dbReference>
<name>A0A2T5BRT9_9RHOB</name>
<sequence length="968" mass="104998">MFDFPGPRLFGLPPGADFPRLLVVGLLARMRGCPPETLARVELYVNTRRMQRRLTALFMEGPARLLPRIRLVTDLAGDPAFADLPAPVPPLRRRLELAQLVGALLKARPDLGPGTAVYDLADSLAALMDEMQGEGVPPEVLHGLDVSGLSEHWARSREFIALAEQVMAGDARDAEGRRREVVTRLAARWQEAPPDHPVLVAGSTGSRGATGLFMQAVARLPQGAVVLPGFDFDQPAAIWAGLDDALAAEDHPQYRFRALMRALDLPPEAVRRWSDAPAPCPARNRLVSLSLRPAPVTDQWRDEGQHLEDLRAATSDMTLIEAPSPRVEALAIALRLRKAAEEGRAAALITPDRTLARQVTAAMDRWGVEPDDSAGLPLPLAAPGRLLRHIAALFGQALTAEALLTLLKHPLVATGGARGDHLRWTRDLELFLRKGGPAFPDRAALDRWAAAHADGRAGWATWLADTLEPCATVGVRSLKDHLIHHIALAEALAAGAEGTPGALWDGPAGEQARATCGTLTAEAGHGGEMAPADYAGLFTAVLRREEVRNPVQAHPGVMIWGTLEARVQGAGLLILGGLNEGVWPETPPPDPWLNRQMRKEAGLLLPERRIGLAAHDFQQAVGAKEVVLTRAIRDSEAETVPSRWLNRLQNLLGGLHGQGGPERLADMRSRGARWVALAQALDVPDAPATPASRPSPCPPVAARPRTLPVTGVERLIRDPYAVYARYILNLRPLEPLARAADARLRGTLLHDVLEKFVREGTSSRDRLLEIAAGVLEQQTPWPAARRLWLARLARVADWFLDREAARKTEGAVLALERVGAVTVDGFTLTAKADRIDRLHDGRLAIYDYKTGTPPTLKAMDAFDKQLLLEACIAELGGFGDIPPASVAKVAYIGLGSSPKEVENPLADGLTGKTWVDFRKLVASYQSRAQGYTARNNLQKRNMATDYDGLSRHGEWDESDRAQAQEVGE</sequence>
<evidence type="ECO:0000256" key="1">
    <source>
        <dbReference type="SAM" id="MobiDB-lite"/>
    </source>
</evidence>
<protein>
    <submittedName>
        <fullName evidence="3">Double-strand break repair protein AddB</fullName>
    </submittedName>
</protein>
<dbReference type="AlphaFoldDB" id="A0A2T5BRT9"/>
<feature type="domain" description="PD-(D/E)XK endonuclease-like" evidence="2">
    <location>
        <begin position="709"/>
        <end position="907"/>
    </location>
</feature>
<gene>
    <name evidence="3" type="ORF">C8N32_10958</name>
</gene>
<dbReference type="SUPFAM" id="SSF52540">
    <property type="entry name" value="P-loop containing nucleoside triphosphate hydrolases"/>
    <property type="match status" value="1"/>
</dbReference>
<dbReference type="InterPro" id="IPR027417">
    <property type="entry name" value="P-loop_NTPase"/>
</dbReference>
<dbReference type="InterPro" id="IPR014153">
    <property type="entry name" value="Ds_break_AddB"/>
</dbReference>
<feature type="region of interest" description="Disordered" evidence="1">
    <location>
        <begin position="948"/>
        <end position="968"/>
    </location>
</feature>